<keyword evidence="3" id="KW-1185">Reference proteome</keyword>
<protein>
    <submittedName>
        <fullName evidence="2">Polysaccharide deacetylase</fullName>
    </submittedName>
</protein>
<feature type="domain" description="NodB homology" evidence="1">
    <location>
        <begin position="69"/>
        <end position="180"/>
    </location>
</feature>
<dbReference type="Proteomes" id="UP000315647">
    <property type="component" value="Chromosome"/>
</dbReference>
<dbReference type="InterPro" id="IPR002509">
    <property type="entry name" value="NODB_dom"/>
</dbReference>
<evidence type="ECO:0000259" key="1">
    <source>
        <dbReference type="Pfam" id="PF01522"/>
    </source>
</evidence>
<dbReference type="GO" id="GO:0005975">
    <property type="term" value="P:carbohydrate metabolic process"/>
    <property type="evidence" value="ECO:0007669"/>
    <property type="project" value="InterPro"/>
</dbReference>
<accession>A0A517QFK1</accession>
<evidence type="ECO:0000313" key="2">
    <source>
        <dbReference type="EMBL" id="QDT30412.1"/>
    </source>
</evidence>
<dbReference type="EMBL" id="CP037421">
    <property type="protein sequence ID" value="QDT30412.1"/>
    <property type="molecule type" value="Genomic_DNA"/>
</dbReference>
<dbReference type="Gene3D" id="3.20.20.370">
    <property type="entry name" value="Glycoside hydrolase/deacetylase"/>
    <property type="match status" value="1"/>
</dbReference>
<sequence length="333" mass="37721">MSSLSRRAFLSASVAAVSVSRMSALQAVAKPVRKAQIVITFDLEMSRMYPRKEMLEWDYQKGNLNQETKAYSLKAAQIAKELGGVIHFFCVGRVLEQKDVQWLKSISELGHPIGNHTYDHVNVWATEPEKTQFRFQRSPWLLGGKTAAQVIQNNIRITTEAMQQRLGVKPDGFRTPGGSSAGLDQREDLQKLLLAEGFPWVSSKYPRHKYSPPDVAPEVEIYESILSAQQTAQPYVYPTGLIEIPMSPISDVGAFRTSHWKRKYFLKSVELCIQQAIERGEVFDFLCHPSIMYVEDPHFETVELICQLVKQAGDRAELVGMSEIARRYGEQQP</sequence>
<dbReference type="InterPro" id="IPR006311">
    <property type="entry name" value="TAT_signal"/>
</dbReference>
<dbReference type="RefSeq" id="WP_232093168.1">
    <property type="nucleotide sequence ID" value="NZ_CP037421.1"/>
</dbReference>
<gene>
    <name evidence="2" type="ORF">Enr10x_57780</name>
</gene>
<dbReference type="InterPro" id="IPR011330">
    <property type="entry name" value="Glyco_hydro/deAcase_b/a-brl"/>
</dbReference>
<dbReference type="AlphaFoldDB" id="A0A517QFK1"/>
<reference evidence="2 3" key="1">
    <citation type="submission" date="2019-03" db="EMBL/GenBank/DDBJ databases">
        <title>Deep-cultivation of Planctomycetes and their phenomic and genomic characterization uncovers novel biology.</title>
        <authorList>
            <person name="Wiegand S."/>
            <person name="Jogler M."/>
            <person name="Boedeker C."/>
            <person name="Pinto D."/>
            <person name="Vollmers J."/>
            <person name="Rivas-Marin E."/>
            <person name="Kohn T."/>
            <person name="Peeters S.H."/>
            <person name="Heuer A."/>
            <person name="Rast P."/>
            <person name="Oberbeckmann S."/>
            <person name="Bunk B."/>
            <person name="Jeske O."/>
            <person name="Meyerdierks A."/>
            <person name="Storesund J.E."/>
            <person name="Kallscheuer N."/>
            <person name="Luecker S."/>
            <person name="Lage O.M."/>
            <person name="Pohl T."/>
            <person name="Merkel B.J."/>
            <person name="Hornburger P."/>
            <person name="Mueller R.-W."/>
            <person name="Bruemmer F."/>
            <person name="Labrenz M."/>
            <person name="Spormann A.M."/>
            <person name="Op den Camp H."/>
            <person name="Overmann J."/>
            <person name="Amann R."/>
            <person name="Jetten M.S.M."/>
            <person name="Mascher T."/>
            <person name="Medema M.H."/>
            <person name="Devos D.P."/>
            <person name="Kaster A.-K."/>
            <person name="Ovreas L."/>
            <person name="Rohde M."/>
            <person name="Galperin M.Y."/>
            <person name="Jogler C."/>
        </authorList>
    </citation>
    <scope>NUCLEOTIDE SEQUENCE [LARGE SCALE GENOMIC DNA]</scope>
    <source>
        <strain evidence="2 3">Enr10</strain>
    </source>
</reference>
<dbReference type="PROSITE" id="PS51318">
    <property type="entry name" value="TAT"/>
    <property type="match status" value="1"/>
</dbReference>
<dbReference type="GO" id="GO:0016810">
    <property type="term" value="F:hydrolase activity, acting on carbon-nitrogen (but not peptide) bonds"/>
    <property type="evidence" value="ECO:0007669"/>
    <property type="project" value="InterPro"/>
</dbReference>
<proteinExistence type="predicted"/>
<evidence type="ECO:0000313" key="3">
    <source>
        <dbReference type="Proteomes" id="UP000315647"/>
    </source>
</evidence>
<dbReference type="Pfam" id="PF01522">
    <property type="entry name" value="Polysacc_deac_1"/>
    <property type="match status" value="1"/>
</dbReference>
<organism evidence="2 3">
    <name type="scientific">Gimesia panareensis</name>
    <dbReference type="NCBI Taxonomy" id="2527978"/>
    <lineage>
        <taxon>Bacteria</taxon>
        <taxon>Pseudomonadati</taxon>
        <taxon>Planctomycetota</taxon>
        <taxon>Planctomycetia</taxon>
        <taxon>Planctomycetales</taxon>
        <taxon>Planctomycetaceae</taxon>
        <taxon>Gimesia</taxon>
    </lineage>
</organism>
<name>A0A517QFK1_9PLAN</name>
<dbReference type="SUPFAM" id="SSF88713">
    <property type="entry name" value="Glycoside hydrolase/deacetylase"/>
    <property type="match status" value="1"/>
</dbReference>